<dbReference type="Proteomes" id="UP001432216">
    <property type="component" value="Chromosome 3"/>
</dbReference>
<sequence length="76" mass="8523">MTFGPYKRASKFSFCVIIPTNFLARLAGENVTKLEEGTVKPSTICEIISEQPQDPLANNLLYLHYMTILLNETTEG</sequence>
<dbReference type="EMBL" id="CP143808">
    <property type="protein sequence ID" value="WVO20685.1"/>
    <property type="molecule type" value="Genomic_DNA"/>
</dbReference>
<organism evidence="1 2">
    <name type="scientific">Cryptococcus decagattii</name>
    <dbReference type="NCBI Taxonomy" id="1859122"/>
    <lineage>
        <taxon>Eukaryota</taxon>
        <taxon>Fungi</taxon>
        <taxon>Dikarya</taxon>
        <taxon>Basidiomycota</taxon>
        <taxon>Agaricomycotina</taxon>
        <taxon>Tremellomycetes</taxon>
        <taxon>Tremellales</taxon>
        <taxon>Cryptococcaceae</taxon>
        <taxon>Cryptococcus</taxon>
        <taxon>Cryptococcus gattii species complex</taxon>
    </lineage>
</organism>
<dbReference type="RefSeq" id="XP_064719924.1">
    <property type="nucleotide sequence ID" value="XM_064863852.1"/>
</dbReference>
<gene>
    <name evidence="1" type="ORF">IAS62_001984</name>
</gene>
<protein>
    <submittedName>
        <fullName evidence="1">Uncharacterized protein</fullName>
    </submittedName>
</protein>
<keyword evidence="2" id="KW-1185">Reference proteome</keyword>
<reference evidence="1 2" key="1">
    <citation type="submission" date="2024-01" db="EMBL/GenBank/DDBJ databases">
        <title>Comparative genomics of Cryptococcus and Kwoniella reveals pathogenesis evolution and contrasting modes of karyotype evolution via chromosome fusion or intercentromeric recombination.</title>
        <authorList>
            <person name="Coelho M.A."/>
            <person name="David-Palma M."/>
            <person name="Shea T."/>
            <person name="Bowers K."/>
            <person name="McGinley-Smith S."/>
            <person name="Mohammad A.W."/>
            <person name="Gnirke A."/>
            <person name="Yurkov A.M."/>
            <person name="Nowrousian M."/>
            <person name="Sun S."/>
            <person name="Cuomo C.A."/>
            <person name="Heitman J."/>
        </authorList>
    </citation>
    <scope>NUCLEOTIDE SEQUENCE [LARGE SCALE GENOMIC DNA]</scope>
    <source>
        <strain evidence="1 2">7685027</strain>
    </source>
</reference>
<evidence type="ECO:0000313" key="1">
    <source>
        <dbReference type="EMBL" id="WVO20685.1"/>
    </source>
</evidence>
<evidence type="ECO:0000313" key="2">
    <source>
        <dbReference type="Proteomes" id="UP001432216"/>
    </source>
</evidence>
<proteinExistence type="predicted"/>
<name>A0ABZ2AVZ4_9TREE</name>
<accession>A0ABZ2AVZ4</accession>
<dbReference type="GeneID" id="89988758"/>